<keyword evidence="5" id="KW-1185">Reference proteome</keyword>
<dbReference type="InterPro" id="IPR018247">
    <property type="entry name" value="EF_Hand_1_Ca_BS"/>
</dbReference>
<reference evidence="4 5" key="1">
    <citation type="journal article" date="2013" name="PLoS Genet.">
        <title>Distinctive expansion of potential virulence genes in the genome of the oomycete fish pathogen Saprolegnia parasitica.</title>
        <authorList>
            <person name="Jiang R.H."/>
            <person name="de Bruijn I."/>
            <person name="Haas B.J."/>
            <person name="Belmonte R."/>
            <person name="Lobach L."/>
            <person name="Christie J."/>
            <person name="van den Ackerveken G."/>
            <person name="Bottin A."/>
            <person name="Bulone V."/>
            <person name="Diaz-Moreno S.M."/>
            <person name="Dumas B."/>
            <person name="Fan L."/>
            <person name="Gaulin E."/>
            <person name="Govers F."/>
            <person name="Grenville-Briggs L.J."/>
            <person name="Horner N.R."/>
            <person name="Levin J.Z."/>
            <person name="Mammella M."/>
            <person name="Meijer H.J."/>
            <person name="Morris P."/>
            <person name="Nusbaum C."/>
            <person name="Oome S."/>
            <person name="Phillips A.J."/>
            <person name="van Rooyen D."/>
            <person name="Rzeszutek E."/>
            <person name="Saraiva M."/>
            <person name="Secombes C.J."/>
            <person name="Seidl M.F."/>
            <person name="Snel B."/>
            <person name="Stassen J.H."/>
            <person name="Sykes S."/>
            <person name="Tripathy S."/>
            <person name="van den Berg H."/>
            <person name="Vega-Arreguin J.C."/>
            <person name="Wawra S."/>
            <person name="Young S.K."/>
            <person name="Zeng Q."/>
            <person name="Dieguez-Uribeondo J."/>
            <person name="Russ C."/>
            <person name="Tyler B.M."/>
            <person name="van West P."/>
        </authorList>
    </citation>
    <scope>NUCLEOTIDE SEQUENCE [LARGE SCALE GENOMIC DNA]</scope>
    <source>
        <strain evidence="4 5">CBS 223.65</strain>
    </source>
</reference>
<dbReference type="Gene3D" id="1.10.238.10">
    <property type="entry name" value="EF-hand"/>
    <property type="match status" value="5"/>
</dbReference>
<dbReference type="PANTHER" id="PTHR20875:SF0">
    <property type="entry name" value="GH12158P"/>
    <property type="match status" value="1"/>
</dbReference>
<dbReference type="VEuPathDB" id="FungiDB:SPRG_12415"/>
<dbReference type="GeneID" id="24134373"/>
<keyword evidence="1" id="KW-0106">Calcium</keyword>
<dbReference type="PANTHER" id="PTHR20875">
    <property type="entry name" value="EF-HAND CALCIUM-BINDING DOMAIN-CONTAINING PROTEIN 6-RELATED"/>
    <property type="match status" value="1"/>
</dbReference>
<evidence type="ECO:0000256" key="1">
    <source>
        <dbReference type="ARBA" id="ARBA00022837"/>
    </source>
</evidence>
<dbReference type="STRING" id="695850.A0A067BT19"/>
<dbReference type="GO" id="GO:0005509">
    <property type="term" value="F:calcium ion binding"/>
    <property type="evidence" value="ECO:0007669"/>
    <property type="project" value="InterPro"/>
</dbReference>
<dbReference type="Proteomes" id="UP000030745">
    <property type="component" value="Unassembled WGS sequence"/>
</dbReference>
<proteinExistence type="predicted"/>
<dbReference type="EMBL" id="KK583288">
    <property type="protein sequence ID" value="KDO21408.1"/>
    <property type="molecule type" value="Genomic_DNA"/>
</dbReference>
<dbReference type="CDD" id="cd00051">
    <property type="entry name" value="EFh"/>
    <property type="match status" value="1"/>
</dbReference>
<dbReference type="SUPFAM" id="SSF47473">
    <property type="entry name" value="EF-hand"/>
    <property type="match status" value="4"/>
</dbReference>
<dbReference type="KEGG" id="spar:SPRG_12415"/>
<dbReference type="InterPro" id="IPR052603">
    <property type="entry name" value="EFCB6"/>
</dbReference>
<feature type="region of interest" description="Disordered" evidence="2">
    <location>
        <begin position="1"/>
        <end position="35"/>
    </location>
</feature>
<evidence type="ECO:0000256" key="2">
    <source>
        <dbReference type="SAM" id="MobiDB-lite"/>
    </source>
</evidence>
<organism evidence="4 5">
    <name type="scientific">Saprolegnia parasitica (strain CBS 223.65)</name>
    <dbReference type="NCBI Taxonomy" id="695850"/>
    <lineage>
        <taxon>Eukaryota</taxon>
        <taxon>Sar</taxon>
        <taxon>Stramenopiles</taxon>
        <taxon>Oomycota</taxon>
        <taxon>Saprolegniomycetes</taxon>
        <taxon>Saprolegniales</taxon>
        <taxon>Saprolegniaceae</taxon>
        <taxon>Saprolegnia</taxon>
    </lineage>
</organism>
<feature type="domain" description="EF-hand" evidence="3">
    <location>
        <begin position="869"/>
        <end position="904"/>
    </location>
</feature>
<accession>A0A067BT19</accession>
<name>A0A067BT19_SAPPC</name>
<dbReference type="InterPro" id="IPR002048">
    <property type="entry name" value="EF_hand_dom"/>
</dbReference>
<evidence type="ECO:0000313" key="5">
    <source>
        <dbReference type="Proteomes" id="UP000030745"/>
    </source>
</evidence>
<dbReference type="AlphaFoldDB" id="A0A067BT19"/>
<protein>
    <recommendedName>
        <fullName evidence="3">EF-hand domain-containing protein</fullName>
    </recommendedName>
</protein>
<dbReference type="RefSeq" id="XP_012207855.1">
    <property type="nucleotide sequence ID" value="XM_012352465.1"/>
</dbReference>
<dbReference type="OMA" id="NYHAMLR"/>
<gene>
    <name evidence="4" type="ORF">SPRG_12415</name>
</gene>
<dbReference type="InterPro" id="IPR011992">
    <property type="entry name" value="EF-hand-dom_pair"/>
</dbReference>
<feature type="domain" description="EF-hand" evidence="3">
    <location>
        <begin position="219"/>
        <end position="254"/>
    </location>
</feature>
<dbReference type="Pfam" id="PF13499">
    <property type="entry name" value="EF-hand_7"/>
    <property type="match status" value="1"/>
</dbReference>
<evidence type="ECO:0000259" key="3">
    <source>
        <dbReference type="PROSITE" id="PS50222"/>
    </source>
</evidence>
<dbReference type="PROSITE" id="PS50222">
    <property type="entry name" value="EF_HAND_2"/>
    <property type="match status" value="3"/>
</dbReference>
<feature type="domain" description="EF-hand" evidence="3">
    <location>
        <begin position="961"/>
        <end position="996"/>
    </location>
</feature>
<dbReference type="SMART" id="SM00054">
    <property type="entry name" value="EFh"/>
    <property type="match status" value="7"/>
</dbReference>
<dbReference type="OrthoDB" id="26525at2759"/>
<evidence type="ECO:0000313" key="4">
    <source>
        <dbReference type="EMBL" id="KDO21408.1"/>
    </source>
</evidence>
<sequence>MADQHAPFTPSVTPRPIKPSQAPSPRKARMLATKAPIVSPIKVSASLSLNNKDPHPEEPPPRVSKLKMVGEMHAVRNLASHIHFGNTARSGVGEIVKVFESHGIHLTTDEAKTLLCEYEENNDEHLDYRKFVESFATMLRSKEAGKRIDIKKQRLQEHMKRIHTFQSAVVDDMHELLKERLQSSWISLKESFKALDHEKSGFLAATDFLKVLKQYDLPVSHDILVNLMLRFDTNGDGIVNYTEFLSQFGAKFSSANPHGVGSSILQHTAHDFSVAAVEEKVQRAFLQGQVRKLVDDKIEPSWPKLREALVQYDHTKGGFVSRDDLQRLLARFHIDLPDAQFQQLVLCYDTSRDGSVNTAEFFRHFGEDLRAFVLTERTSLLMCDKSSHNDRPNIKDHFSKLSDAQWHALYLDFVAADTHKTGWIPRAQFLSILCDYLGHDLPHDNATPSSVRVALMGIYAPHPSKNTVNAPKQNPTEYYNMESSVHTVCAALSSETWQSLKSELIAADVRRIGRISADTFSSITKTHIPHLRDDQMAFLVLFYEDKANTHHTCSIRYSSFLTDYDHEVTPSSRELIDPIDEMDEWEMHEPTGRRRQPAPSPLDATRNVLKQNLHALEAALLLADADLKGIVSLETWLSLLKDHGVKVERKSPIFDSLFGRFINPTLGVLKYRELLLDLDAGVQAKQLVDTSEWTLLGVEKSHSSEIRSIDDARVVLRHHLTSSPALQRRVYKLFTQVDTARSGLLPYVDVRRVLEKIGIPFADAELFGAFAKYFDVDSSGFVPYLQMLHACGGKDPDKMSGMSDLASNCSYYSAISNAPRAVAKRSSQHKSVSVDAAAHAVVNRHVEEGQLAVGSAVAVEEKIKALLTKRWKTLHKAFQSIDSDKSGLVSQAAFRKVMENTGVALTFEESLRICKNTTRTTRKPFSEYTPLKPYSSDHANLPALSPSKSPVPEEIRSVLKLKWKSVYASLRKLDTEGSGHISPQHFRHLLEWFGIVVSDDVYYTLLKRFDSVQDGHVNYNQFMRACLQ</sequence>
<dbReference type="PROSITE" id="PS00018">
    <property type="entry name" value="EF_HAND_1"/>
    <property type="match status" value="2"/>
</dbReference>